<dbReference type="InterPro" id="IPR048503">
    <property type="entry name" value="NamZ_C"/>
</dbReference>
<dbReference type="Pfam" id="PF20732">
    <property type="entry name" value="NamZ_C"/>
    <property type="match status" value="1"/>
</dbReference>
<gene>
    <name evidence="3" type="ORF">GEAMG1_0151</name>
</gene>
<dbReference type="EMBL" id="OW150024">
    <property type="protein sequence ID" value="CAH2029973.1"/>
    <property type="molecule type" value="Genomic_DNA"/>
</dbReference>
<evidence type="ECO:0000313" key="3">
    <source>
        <dbReference type="EMBL" id="CAH2029973.1"/>
    </source>
</evidence>
<dbReference type="PANTHER" id="PTHR42915:SF1">
    <property type="entry name" value="PEPTIDOGLYCAN BETA-N-ACETYLMURAMIDASE NAMZ"/>
    <property type="match status" value="1"/>
</dbReference>
<dbReference type="InterPro" id="IPR048502">
    <property type="entry name" value="NamZ_N"/>
</dbReference>
<dbReference type="Gene3D" id="3.90.1150.140">
    <property type="match status" value="1"/>
</dbReference>
<accession>A0ABN8HFC8</accession>
<proteinExistence type="predicted"/>
<dbReference type="PIRSF" id="PIRSF016719">
    <property type="entry name" value="UCP016719"/>
    <property type="match status" value="1"/>
</dbReference>
<dbReference type="Proteomes" id="UP001295463">
    <property type="component" value="Chromosome"/>
</dbReference>
<dbReference type="InterPro" id="IPR008302">
    <property type="entry name" value="NamZ"/>
</dbReference>
<evidence type="ECO:0000259" key="1">
    <source>
        <dbReference type="Pfam" id="PF07075"/>
    </source>
</evidence>
<dbReference type="Pfam" id="PF07075">
    <property type="entry name" value="NamZ_N"/>
    <property type="match status" value="1"/>
</dbReference>
<feature type="domain" description="Peptidoglycan beta-N-acetylmuramidase NamZ C-terminal" evidence="2">
    <location>
        <begin position="319"/>
        <end position="470"/>
    </location>
</feature>
<sequence>MGPQYRRRLITPLFPPVPLFDGRATTERCPPRIISVIDGSADRPSARCGSRLRSAADHFPCALHLLPVIALCLLLAAGDVLAEVIPGTDLLARSGFGLLQGKAVGLITNQTGRSRDGTSTIDLLATAPGLRLVALFSPEHGIRGDADVKLASTTDQRTGLPIHSLYGASCRPTPAMLAGIDLLVFDIQDIGARFYTYIGTLHHALRAAKERNIPLVVPDRPNPLGGVVVKGAVPDAAAVARRIAADRTGCRSLAVTHPIPTRHGMTVAELARMINAEAGINADLRIVPMAGWQRSMTWQDTGLAWINPSPNMKDPVAALLYPAFGPLEATTLAVGRGTDRPFHQYGAPWLDPAAVLRNLPVLPGIRFSATSFTPTAPGHPHRNKRCNGIGVAISEPEAANLSVAALYLVQAIYRAHPDQFKVAEGFHGMVGDREVWRLLTAEGMPPEQVAARWGEGIEEFRKRRERFLLY</sequence>
<keyword evidence="4" id="KW-1185">Reference proteome</keyword>
<protein>
    <submittedName>
        <fullName evidence="3">Alternate gene name: yzbB</fullName>
    </submittedName>
</protein>
<organism evidence="3 4">
    <name type="scientific">Trichlorobacter ammonificans</name>
    <dbReference type="NCBI Taxonomy" id="2916410"/>
    <lineage>
        <taxon>Bacteria</taxon>
        <taxon>Pseudomonadati</taxon>
        <taxon>Thermodesulfobacteriota</taxon>
        <taxon>Desulfuromonadia</taxon>
        <taxon>Geobacterales</taxon>
        <taxon>Geobacteraceae</taxon>
        <taxon>Trichlorobacter</taxon>
    </lineage>
</organism>
<evidence type="ECO:0000259" key="2">
    <source>
        <dbReference type="Pfam" id="PF20732"/>
    </source>
</evidence>
<feature type="domain" description="Peptidoglycan beta-N-acetylmuramidase NamZ N-terminal" evidence="1">
    <location>
        <begin position="104"/>
        <end position="314"/>
    </location>
</feature>
<reference evidence="3 4" key="1">
    <citation type="submission" date="2022-03" db="EMBL/GenBank/DDBJ databases">
        <authorList>
            <person name="Koch H."/>
        </authorList>
    </citation>
    <scope>NUCLEOTIDE SEQUENCE [LARGE SCALE GENOMIC DNA]</scope>
    <source>
        <strain evidence="3 4">G1</strain>
    </source>
</reference>
<dbReference type="Gene3D" id="3.40.50.12170">
    <property type="entry name" value="Uncharacterised protein PF07075, DUF1343"/>
    <property type="match status" value="1"/>
</dbReference>
<name>A0ABN8HFC8_9BACT</name>
<evidence type="ECO:0000313" key="4">
    <source>
        <dbReference type="Proteomes" id="UP001295463"/>
    </source>
</evidence>
<dbReference type="PANTHER" id="PTHR42915">
    <property type="entry name" value="HYPOTHETICAL 460 KDA PROTEIN IN FEUA-SIGW INTERGENIC REGION [PRECURSOR]"/>
    <property type="match status" value="1"/>
</dbReference>